<dbReference type="AlphaFoldDB" id="A0A3A9AYX2"/>
<reference evidence="2 3" key="1">
    <citation type="submission" date="2018-09" db="EMBL/GenBank/DDBJ databases">
        <title>Murine metabolic-syndrome-specific gut microbial biobank.</title>
        <authorList>
            <person name="Liu C."/>
        </authorList>
    </citation>
    <scope>NUCLEOTIDE SEQUENCE [LARGE SCALE GENOMIC DNA]</scope>
    <source>
        <strain evidence="2 3">0.1xD8-82</strain>
    </source>
</reference>
<evidence type="ECO:0000313" key="3">
    <source>
        <dbReference type="Proteomes" id="UP000280696"/>
    </source>
</evidence>
<keyword evidence="3" id="KW-1185">Reference proteome</keyword>
<name>A0A3A9AYX2_9FIRM</name>
<dbReference type="OrthoDB" id="2065570at2"/>
<dbReference type="EMBL" id="RAYQ01000009">
    <property type="protein sequence ID" value="RKI91585.1"/>
    <property type="molecule type" value="Genomic_DNA"/>
</dbReference>
<evidence type="ECO:0000256" key="1">
    <source>
        <dbReference type="SAM" id="MobiDB-lite"/>
    </source>
</evidence>
<protein>
    <submittedName>
        <fullName evidence="2">Uncharacterized protein</fullName>
    </submittedName>
</protein>
<feature type="compositionally biased region" description="Basic and acidic residues" evidence="1">
    <location>
        <begin position="17"/>
        <end position="32"/>
    </location>
</feature>
<feature type="region of interest" description="Disordered" evidence="1">
    <location>
        <begin position="1"/>
        <end position="43"/>
    </location>
</feature>
<dbReference type="Proteomes" id="UP000280696">
    <property type="component" value="Unassembled WGS sequence"/>
</dbReference>
<organism evidence="2 3">
    <name type="scientific">Parablautia intestinalis</name>
    <dbReference type="NCBI Taxonomy" id="2320100"/>
    <lineage>
        <taxon>Bacteria</taxon>
        <taxon>Bacillati</taxon>
        <taxon>Bacillota</taxon>
        <taxon>Clostridia</taxon>
        <taxon>Lachnospirales</taxon>
        <taxon>Lachnospiraceae</taxon>
        <taxon>Parablautia</taxon>
    </lineage>
</organism>
<dbReference type="RefSeq" id="WP_120469303.1">
    <property type="nucleotide sequence ID" value="NZ_RAYQ01000009.1"/>
</dbReference>
<proteinExistence type="predicted"/>
<feature type="region of interest" description="Disordered" evidence="1">
    <location>
        <begin position="105"/>
        <end position="135"/>
    </location>
</feature>
<evidence type="ECO:0000313" key="2">
    <source>
        <dbReference type="EMBL" id="RKI91585.1"/>
    </source>
</evidence>
<gene>
    <name evidence="2" type="ORF">D7V94_09985</name>
</gene>
<comment type="caution">
    <text evidence="2">The sequence shown here is derived from an EMBL/GenBank/DDBJ whole genome shotgun (WGS) entry which is preliminary data.</text>
</comment>
<sequence>MQVGSNINNRAQNADYFEGRTSRSGAEGRKGGISEGTEGEETFDFMDMLREKKKEIFKKVMNNETEPKIQIGSQAFTEKEWDRLLKQFDSAEDAIKEKMREEYAKRLKKQTGQSEESSCEKESRDKKPKDETGLV</sequence>
<accession>A0A3A9AYX2</accession>
<feature type="compositionally biased region" description="Polar residues" evidence="1">
    <location>
        <begin position="1"/>
        <end position="12"/>
    </location>
</feature>
<feature type="compositionally biased region" description="Basic and acidic residues" evidence="1">
    <location>
        <begin position="118"/>
        <end position="135"/>
    </location>
</feature>